<accession>A0A0P1LLP0</accession>
<dbReference type="STRING" id="1633631.GCA_001442925_00757"/>
<keyword evidence="2" id="KW-1133">Transmembrane helix</keyword>
<dbReference type="Proteomes" id="UP000182200">
    <property type="component" value="Unassembled WGS sequence"/>
</dbReference>
<dbReference type="PANTHER" id="PTHR43630:SF2">
    <property type="entry name" value="GLYCOSYLTRANSFERASE"/>
    <property type="match status" value="1"/>
</dbReference>
<dbReference type="InterPro" id="IPR029044">
    <property type="entry name" value="Nucleotide-diphossugar_trans"/>
</dbReference>
<proteinExistence type="inferred from homology"/>
<dbReference type="EMBL" id="CZVI01000012">
    <property type="protein sequence ID" value="CUS87248.1"/>
    <property type="molecule type" value="Genomic_DNA"/>
</dbReference>
<comment type="similarity">
    <text evidence="1">Belongs to the glycosyltransferase 2 family. WaaE/KdtX subfamily.</text>
</comment>
<keyword evidence="2" id="KW-0472">Membrane</keyword>
<evidence type="ECO:0000313" key="5">
    <source>
        <dbReference type="EMBL" id="CUU03482.1"/>
    </source>
</evidence>
<feature type="transmembrane region" description="Helical" evidence="2">
    <location>
        <begin position="200"/>
        <end position="217"/>
    </location>
</feature>
<evidence type="ECO:0000313" key="7">
    <source>
        <dbReference type="Proteomes" id="UP000182200"/>
    </source>
</evidence>
<gene>
    <name evidence="5" type="ORF">JGI4_00757</name>
    <name evidence="4" type="ORF">JGI8_01088</name>
</gene>
<name>A0A0P1LYG3_9BACT</name>
<dbReference type="CDD" id="cd02511">
    <property type="entry name" value="Beta4Glucosyltransferase"/>
    <property type="match status" value="1"/>
</dbReference>
<evidence type="ECO:0000313" key="4">
    <source>
        <dbReference type="EMBL" id="CUS87248.1"/>
    </source>
</evidence>
<accession>A0A0P1LKL8</accession>
<dbReference type="Gene3D" id="3.90.550.10">
    <property type="entry name" value="Spore Coat Polysaccharide Biosynthesis Protein SpsA, Chain A"/>
    <property type="match status" value="1"/>
</dbReference>
<accession>A0A0P1LUB5</accession>
<accession>A0A0P1P7V0</accession>
<accession>A0A0P1MCQ6</accession>
<accession>A0A0P1LY68</accession>
<reference evidence="5 6" key="1">
    <citation type="submission" date="2015-11" db="EMBL/GenBank/DDBJ databases">
        <authorList>
            <person name="Zhang Y."/>
            <person name="Guo Z."/>
        </authorList>
    </citation>
    <scope>NUCLEOTIDE SEQUENCE [LARGE SCALE GENOMIC DNA]</scope>
    <source>
        <strain evidence="5">JGI-4</strain>
    </source>
</reference>
<dbReference type="InterPro" id="IPR001173">
    <property type="entry name" value="Glyco_trans_2-like"/>
</dbReference>
<sequence>MKGKRKTLSVVIIAGNEEGKIADCLESVSWADEIIVVDSESKDRTVEIAKRYTDKVFIKKWEGYAPQKQFAIGKATCDWVLSLDADERVSPELRKEIESILESETEYDGFYVPRRNFFLDKWIKSCGWYPDYQLRLFKNGKARVTPKKVHEGFIVDGKVGYLKGDLIHLTHVDLFDTFEKINHYSSLSAEERASKRVVKWYHILFAPFLAFLSHFILKRGFSDGVYGLMVSLNHAMTKLQTYMKIWEIQNVKSKVENKLER</sequence>
<dbReference type="GO" id="GO:0016740">
    <property type="term" value="F:transferase activity"/>
    <property type="evidence" value="ECO:0007669"/>
    <property type="project" value="UniProtKB-KW"/>
</dbReference>
<accession>A0A0P1MCT4</accession>
<accession>A0A0P1P087</accession>
<dbReference type="Proteomes" id="UP000182011">
    <property type="component" value="Unassembled WGS sequence"/>
</dbReference>
<accession>A0A0P1LYG3</accession>
<keyword evidence="2" id="KW-0812">Transmembrane</keyword>
<dbReference type="PANTHER" id="PTHR43630">
    <property type="entry name" value="POLY-BETA-1,6-N-ACETYL-D-GLUCOSAMINE SYNTHASE"/>
    <property type="match status" value="1"/>
</dbReference>
<accession>A0A0P1LRM8</accession>
<dbReference type="RefSeq" id="WP_047134882.1">
    <property type="nucleotide sequence ID" value="NZ_CZVI01000012.1"/>
</dbReference>
<dbReference type="EMBL" id="FAOP01000004">
    <property type="protein sequence ID" value="CUU03482.1"/>
    <property type="molecule type" value="Genomic_DNA"/>
</dbReference>
<keyword evidence="7" id="KW-1185">Reference proteome</keyword>
<dbReference type="SUPFAM" id="SSF53448">
    <property type="entry name" value="Nucleotide-diphospho-sugar transferases"/>
    <property type="match status" value="1"/>
</dbReference>
<evidence type="ECO:0000256" key="1">
    <source>
        <dbReference type="ARBA" id="ARBA00038494"/>
    </source>
</evidence>
<evidence type="ECO:0000259" key="3">
    <source>
        <dbReference type="Pfam" id="PF00535"/>
    </source>
</evidence>
<organism evidence="5 6">
    <name type="scientific">Candidatus Kryptonium thompsonii</name>
    <dbReference type="NCBI Taxonomy" id="1633631"/>
    <lineage>
        <taxon>Bacteria</taxon>
        <taxon>Pseudomonadati</taxon>
        <taxon>Candidatus Kryptoniota</taxon>
        <taxon>Candidatus Kryptonium</taxon>
    </lineage>
</organism>
<reference evidence="4 7" key="2">
    <citation type="submission" date="2015-11" db="EMBL/GenBank/DDBJ databases">
        <authorList>
            <person name="Varghese N."/>
        </authorList>
    </citation>
    <scope>NUCLEOTIDE SEQUENCE [LARGE SCALE GENOMIC DNA]</scope>
    <source>
        <strain evidence="4 7">JGI-8</strain>
    </source>
</reference>
<dbReference type="Pfam" id="PF00535">
    <property type="entry name" value="Glycos_transf_2"/>
    <property type="match status" value="1"/>
</dbReference>
<dbReference type="AlphaFoldDB" id="A0A0P1LYG3"/>
<keyword evidence="5" id="KW-0808">Transferase</keyword>
<feature type="domain" description="Glycosyltransferase 2-like" evidence="3">
    <location>
        <begin position="9"/>
        <end position="132"/>
    </location>
</feature>
<accession>A0A0P1LNU6</accession>
<dbReference type="OrthoDB" id="9815923at2"/>
<evidence type="ECO:0000256" key="2">
    <source>
        <dbReference type="SAM" id="Phobius"/>
    </source>
</evidence>
<accession>A0A0S4MWZ9</accession>
<protein>
    <submittedName>
        <fullName evidence="5">Glycosyltransferase involved in cell wall bisynthesis</fullName>
    </submittedName>
</protein>
<evidence type="ECO:0000313" key="6">
    <source>
        <dbReference type="Proteomes" id="UP000182011"/>
    </source>
</evidence>